<keyword evidence="1" id="KW-0732">Signal</keyword>
<dbReference type="EMBL" id="NFKP01000024">
    <property type="protein sequence ID" value="OUP67918.1"/>
    <property type="molecule type" value="Genomic_DNA"/>
</dbReference>
<feature type="chain" id="PRO_5041795316" description="Peptidylprolyl isomerase" evidence="1">
    <location>
        <begin position="22"/>
        <end position="357"/>
    </location>
</feature>
<evidence type="ECO:0000313" key="5">
    <source>
        <dbReference type="Proteomes" id="UP000196386"/>
    </source>
</evidence>
<dbReference type="AlphaFoldDB" id="A0A174SGC3"/>
<evidence type="ECO:0000313" key="3">
    <source>
        <dbReference type="EMBL" id="OUP67918.1"/>
    </source>
</evidence>
<reference evidence="2 4" key="1">
    <citation type="submission" date="2015-09" db="EMBL/GenBank/DDBJ databases">
        <authorList>
            <consortium name="Pathogen Informatics"/>
        </authorList>
    </citation>
    <scope>NUCLEOTIDE SEQUENCE [LARGE SCALE GENOMIC DNA]</scope>
    <source>
        <strain evidence="2 4">2789STDY5834939</strain>
    </source>
</reference>
<dbReference type="PROSITE" id="PS51257">
    <property type="entry name" value="PROKAR_LIPOPROTEIN"/>
    <property type="match status" value="1"/>
</dbReference>
<evidence type="ECO:0000313" key="4">
    <source>
        <dbReference type="Proteomes" id="UP000095765"/>
    </source>
</evidence>
<dbReference type="Proteomes" id="UP000095765">
    <property type="component" value="Unassembled WGS sequence"/>
</dbReference>
<organism evidence="2 4">
    <name type="scientific">Anaerotruncus colihominis</name>
    <dbReference type="NCBI Taxonomy" id="169435"/>
    <lineage>
        <taxon>Bacteria</taxon>
        <taxon>Bacillati</taxon>
        <taxon>Bacillota</taxon>
        <taxon>Clostridia</taxon>
        <taxon>Eubacteriales</taxon>
        <taxon>Oscillospiraceae</taxon>
        <taxon>Anaerotruncus</taxon>
    </lineage>
</organism>
<dbReference type="OrthoDB" id="1852469at2"/>
<protein>
    <recommendedName>
        <fullName evidence="6">Peptidylprolyl isomerase</fullName>
    </recommendedName>
</protein>
<dbReference type="RefSeq" id="WP_006876602.1">
    <property type="nucleotide sequence ID" value="NZ_CABIWA010000005.1"/>
</dbReference>
<evidence type="ECO:0000256" key="1">
    <source>
        <dbReference type="SAM" id="SignalP"/>
    </source>
</evidence>
<proteinExistence type="predicted"/>
<reference evidence="5" key="2">
    <citation type="submission" date="2017-04" db="EMBL/GenBank/DDBJ databases">
        <title>Function of individual gut microbiota members based on whole genome sequencing of pure cultures obtained from chicken caecum.</title>
        <authorList>
            <person name="Medvecky M."/>
            <person name="Cejkova D."/>
            <person name="Polansky O."/>
            <person name="Karasova D."/>
            <person name="Kubasova T."/>
            <person name="Cizek A."/>
            <person name="Rychlik I."/>
        </authorList>
    </citation>
    <scope>NUCLEOTIDE SEQUENCE [LARGE SCALE GENOMIC DNA]</scope>
    <source>
        <strain evidence="5">An175</strain>
    </source>
</reference>
<dbReference type="EMBL" id="CZBE01000018">
    <property type="protein sequence ID" value="CUP94987.1"/>
    <property type="molecule type" value="Genomic_DNA"/>
</dbReference>
<accession>A0A174SGC3</accession>
<reference evidence="3" key="3">
    <citation type="journal article" date="2018" name="BMC Genomics">
        <title>Whole genome sequencing and function prediction of 133 gut anaerobes isolated from chicken caecum in pure cultures.</title>
        <authorList>
            <person name="Medvecky M."/>
            <person name="Cejkova D."/>
            <person name="Polansky O."/>
            <person name="Karasova D."/>
            <person name="Kubasova T."/>
            <person name="Cizek A."/>
            <person name="Rychlik I."/>
        </authorList>
    </citation>
    <scope>NUCLEOTIDE SEQUENCE</scope>
    <source>
        <strain evidence="3">An175</strain>
    </source>
</reference>
<sequence length="357" mass="39122">MNVAKRLAALGAAVLMVSGLAACSTGEDTKWVAKYGETTVPAGVYIDKLISSYTTIVSQLDAEVKDPLKEQIDGVSVSQKITEDAQQQLHEYIAIERKFAEMGLTVSDADTAAIEQNVDQFWAYVGETYQANGVSRESYVLSYLNGAKRSQIFQAIYGEGGTDAVPEQELKDKFYNDYAKILVIPATYNSSASSSSSESSGDAQAKADEAKQKASDLIDKYLEQAKAATTLEEMENVVYEAKKEITGNESLEKPASGESFTIFSRDSSPYTDEMTDAVFNASYGVPTKVETDTTIYLFVRYDISENEADFTAYRTSLVSALRSDAFSDQVAQWADSLSDVTYNDAALKRYTPEKIKI</sequence>
<dbReference type="GeneID" id="72464147"/>
<name>A0A174SGC3_9FIRM</name>
<dbReference type="Proteomes" id="UP000196386">
    <property type="component" value="Unassembled WGS sequence"/>
</dbReference>
<evidence type="ECO:0008006" key="6">
    <source>
        <dbReference type="Google" id="ProtNLM"/>
    </source>
</evidence>
<feature type="signal peptide" evidence="1">
    <location>
        <begin position="1"/>
        <end position="21"/>
    </location>
</feature>
<gene>
    <name evidence="3" type="ORF">B5F11_15790</name>
    <name evidence="2" type="ORF">ERS852551_02513</name>
</gene>
<evidence type="ECO:0000313" key="2">
    <source>
        <dbReference type="EMBL" id="CUP94987.1"/>
    </source>
</evidence>